<proteinExistence type="predicted"/>
<gene>
    <name evidence="1" type="ORF">O181_002603</name>
</gene>
<sequence>MESKDPAGHTHDWVTLLPEIQMAYNNSQHSTTGKTPYLLEKGLNPLLPVEHLKKNLSKIHPMDKDFHDMWREACDKAERYIEKTKEYKKKRYEKTHKQYYKVLVSTLSFNDLKCPDKLRDSFLGPFNITTLIGINEGEVKLTEEF</sequence>
<dbReference type="GO" id="GO:0003676">
    <property type="term" value="F:nucleic acid binding"/>
    <property type="evidence" value="ECO:0007669"/>
    <property type="project" value="InterPro"/>
</dbReference>
<dbReference type="Proteomes" id="UP000765509">
    <property type="component" value="Unassembled WGS sequence"/>
</dbReference>
<dbReference type="Gene3D" id="3.30.420.10">
    <property type="entry name" value="Ribonuclease H-like superfamily/Ribonuclease H"/>
    <property type="match status" value="1"/>
</dbReference>
<dbReference type="InterPro" id="IPR036397">
    <property type="entry name" value="RNaseH_sf"/>
</dbReference>
<protein>
    <recommendedName>
        <fullName evidence="3">Integrase catalytic domain-containing protein</fullName>
    </recommendedName>
</protein>
<keyword evidence="2" id="KW-1185">Reference proteome</keyword>
<dbReference type="EMBL" id="AVOT02000441">
    <property type="protein sequence ID" value="MBW0462888.1"/>
    <property type="molecule type" value="Genomic_DNA"/>
</dbReference>
<evidence type="ECO:0000313" key="2">
    <source>
        <dbReference type="Proteomes" id="UP000765509"/>
    </source>
</evidence>
<reference evidence="1" key="1">
    <citation type="submission" date="2021-03" db="EMBL/GenBank/DDBJ databases">
        <title>Draft genome sequence of rust myrtle Austropuccinia psidii MF-1, a brazilian biotype.</title>
        <authorList>
            <person name="Quecine M.C."/>
            <person name="Pachon D.M.R."/>
            <person name="Bonatelli M.L."/>
            <person name="Correr F.H."/>
            <person name="Franceschini L.M."/>
            <person name="Leite T.F."/>
            <person name="Margarido G.R.A."/>
            <person name="Almeida C.A."/>
            <person name="Ferrarezi J.A."/>
            <person name="Labate C.A."/>
        </authorList>
    </citation>
    <scope>NUCLEOTIDE SEQUENCE</scope>
    <source>
        <strain evidence="1">MF-1</strain>
    </source>
</reference>
<evidence type="ECO:0008006" key="3">
    <source>
        <dbReference type="Google" id="ProtNLM"/>
    </source>
</evidence>
<name>A0A9Q3BCT7_9BASI</name>
<comment type="caution">
    <text evidence="1">The sequence shown here is derived from an EMBL/GenBank/DDBJ whole genome shotgun (WGS) entry which is preliminary data.</text>
</comment>
<dbReference type="OrthoDB" id="3158924at2759"/>
<accession>A0A9Q3BCT7</accession>
<dbReference type="AlphaFoldDB" id="A0A9Q3BCT7"/>
<evidence type="ECO:0000313" key="1">
    <source>
        <dbReference type="EMBL" id="MBW0462888.1"/>
    </source>
</evidence>
<organism evidence="1 2">
    <name type="scientific">Austropuccinia psidii MF-1</name>
    <dbReference type="NCBI Taxonomy" id="1389203"/>
    <lineage>
        <taxon>Eukaryota</taxon>
        <taxon>Fungi</taxon>
        <taxon>Dikarya</taxon>
        <taxon>Basidiomycota</taxon>
        <taxon>Pucciniomycotina</taxon>
        <taxon>Pucciniomycetes</taxon>
        <taxon>Pucciniales</taxon>
        <taxon>Sphaerophragmiaceae</taxon>
        <taxon>Austropuccinia</taxon>
    </lineage>
</organism>